<sequence length="127" mass="14385">MELVEIYQCLCDQTRLRILNLLLRGPLCVCHLQEVLEEKQVKVSKHLAYLKERGLVTAERRGTWMIHAIATDRAPELERNLACLQDCTRENPIFTEDLKRLTQLESTVDAVNACCAPSTCASTPSQT</sequence>
<dbReference type="Gene3D" id="1.10.10.10">
    <property type="entry name" value="Winged helix-like DNA-binding domain superfamily/Winged helix DNA-binding domain"/>
    <property type="match status" value="1"/>
</dbReference>
<proteinExistence type="predicted"/>
<dbReference type="CDD" id="cd00090">
    <property type="entry name" value="HTH_ARSR"/>
    <property type="match status" value="1"/>
</dbReference>
<keyword evidence="6" id="KW-1185">Reference proteome</keyword>
<organism evidence="5 6">
    <name type="scientific">Actomonas aquatica</name>
    <dbReference type="NCBI Taxonomy" id="2866162"/>
    <lineage>
        <taxon>Bacteria</taxon>
        <taxon>Pseudomonadati</taxon>
        <taxon>Verrucomicrobiota</taxon>
        <taxon>Opitutia</taxon>
        <taxon>Opitutales</taxon>
        <taxon>Opitutaceae</taxon>
        <taxon>Actomonas</taxon>
    </lineage>
</organism>
<dbReference type="PANTHER" id="PTHR33154">
    <property type="entry name" value="TRANSCRIPTIONAL REGULATOR, ARSR FAMILY"/>
    <property type="match status" value="1"/>
</dbReference>
<dbReference type="InterPro" id="IPR051081">
    <property type="entry name" value="HTH_MetalResp_TranReg"/>
</dbReference>
<dbReference type="InterPro" id="IPR011991">
    <property type="entry name" value="ArsR-like_HTH"/>
</dbReference>
<protein>
    <submittedName>
        <fullName evidence="5">Metalloregulator ArsR/SmtB family transcription factor</fullName>
    </submittedName>
</protein>
<dbReference type="PROSITE" id="PS50987">
    <property type="entry name" value="HTH_ARSR_2"/>
    <property type="match status" value="1"/>
</dbReference>
<keyword evidence="1" id="KW-0805">Transcription regulation</keyword>
<dbReference type="RefSeq" id="WP_221031004.1">
    <property type="nucleotide sequence ID" value="NZ_CP139781.1"/>
</dbReference>
<evidence type="ECO:0000256" key="1">
    <source>
        <dbReference type="ARBA" id="ARBA00023015"/>
    </source>
</evidence>
<evidence type="ECO:0000313" key="5">
    <source>
        <dbReference type="EMBL" id="WRQ89134.1"/>
    </source>
</evidence>
<evidence type="ECO:0000259" key="4">
    <source>
        <dbReference type="PROSITE" id="PS50987"/>
    </source>
</evidence>
<dbReference type="Pfam" id="PF01022">
    <property type="entry name" value="HTH_5"/>
    <property type="match status" value="1"/>
</dbReference>
<reference evidence="5 6" key="1">
    <citation type="submission" date="2023-12" db="EMBL/GenBank/DDBJ databases">
        <title>Description of an unclassified Opitutus bacterium of Verrucomicrobiota.</title>
        <authorList>
            <person name="Zhang D.-F."/>
        </authorList>
    </citation>
    <scope>NUCLEOTIDE SEQUENCE [LARGE SCALE GENOMIC DNA]</scope>
    <source>
        <strain evidence="5 6">WL0086</strain>
    </source>
</reference>
<name>A0ABZ1CC38_9BACT</name>
<dbReference type="SUPFAM" id="SSF46785">
    <property type="entry name" value="Winged helix' DNA-binding domain"/>
    <property type="match status" value="1"/>
</dbReference>
<dbReference type="InterPro" id="IPR036390">
    <property type="entry name" value="WH_DNA-bd_sf"/>
</dbReference>
<evidence type="ECO:0000256" key="3">
    <source>
        <dbReference type="ARBA" id="ARBA00023163"/>
    </source>
</evidence>
<dbReference type="PRINTS" id="PR00778">
    <property type="entry name" value="HTHARSR"/>
</dbReference>
<gene>
    <name evidence="5" type="ORF">K1X11_006915</name>
</gene>
<dbReference type="PANTHER" id="PTHR33154:SF33">
    <property type="entry name" value="TRANSCRIPTIONAL REPRESSOR SDPR"/>
    <property type="match status" value="1"/>
</dbReference>
<evidence type="ECO:0000313" key="6">
    <source>
        <dbReference type="Proteomes" id="UP000738431"/>
    </source>
</evidence>
<feature type="domain" description="HTH arsR-type" evidence="4">
    <location>
        <begin position="1"/>
        <end position="89"/>
    </location>
</feature>
<evidence type="ECO:0000256" key="2">
    <source>
        <dbReference type="ARBA" id="ARBA00023125"/>
    </source>
</evidence>
<accession>A0ABZ1CC38</accession>
<dbReference type="SMART" id="SM00418">
    <property type="entry name" value="HTH_ARSR"/>
    <property type="match status" value="1"/>
</dbReference>
<dbReference type="InterPro" id="IPR001845">
    <property type="entry name" value="HTH_ArsR_DNA-bd_dom"/>
</dbReference>
<dbReference type="EMBL" id="CP139781">
    <property type="protein sequence ID" value="WRQ89134.1"/>
    <property type="molecule type" value="Genomic_DNA"/>
</dbReference>
<dbReference type="Proteomes" id="UP000738431">
    <property type="component" value="Chromosome"/>
</dbReference>
<keyword evidence="3" id="KW-0804">Transcription</keyword>
<keyword evidence="2" id="KW-0238">DNA-binding</keyword>
<dbReference type="InterPro" id="IPR036388">
    <property type="entry name" value="WH-like_DNA-bd_sf"/>
</dbReference>
<dbReference type="NCBIfam" id="NF033788">
    <property type="entry name" value="HTH_metalloreg"/>
    <property type="match status" value="1"/>
</dbReference>